<organism evidence="2 3">
    <name type="scientific">Cyclobacterium plantarum</name>
    <dbReference type="NCBI Taxonomy" id="2716263"/>
    <lineage>
        <taxon>Bacteria</taxon>
        <taxon>Pseudomonadati</taxon>
        <taxon>Bacteroidota</taxon>
        <taxon>Cytophagia</taxon>
        <taxon>Cytophagales</taxon>
        <taxon>Cyclobacteriaceae</taxon>
        <taxon>Cyclobacterium</taxon>
    </lineage>
</organism>
<evidence type="ECO:0000313" key="3">
    <source>
        <dbReference type="Proteomes" id="UP000649799"/>
    </source>
</evidence>
<reference evidence="2 3" key="1">
    <citation type="submission" date="2020-03" db="EMBL/GenBank/DDBJ databases">
        <title>Cyclobacterium plantarum sp. nov., a marine bacterium isolated from a coastal-marine wetland.</title>
        <authorList>
            <person name="Sanchez-Porro C."/>
            <person name="Ventosa A."/>
            <person name="Amoozegar M."/>
        </authorList>
    </citation>
    <scope>NUCLEOTIDE SEQUENCE [LARGE SCALE GENOMIC DNA]</scope>
    <source>
        <strain evidence="2 3">GBPx2</strain>
    </source>
</reference>
<feature type="region of interest" description="Disordered" evidence="1">
    <location>
        <begin position="1"/>
        <end position="22"/>
    </location>
</feature>
<gene>
    <name evidence="2" type="ORF">G9Q97_12215</name>
</gene>
<comment type="caution">
    <text evidence="2">The sequence shown here is derived from an EMBL/GenBank/DDBJ whole genome shotgun (WGS) entry which is preliminary data.</text>
</comment>
<protein>
    <submittedName>
        <fullName evidence="2">DUF2188 domain-containing protein</fullName>
    </submittedName>
</protein>
<dbReference type="Proteomes" id="UP000649799">
    <property type="component" value="Unassembled WGS sequence"/>
</dbReference>
<dbReference type="Pfam" id="PF09954">
    <property type="entry name" value="DUF2188"/>
    <property type="match status" value="1"/>
</dbReference>
<sequence>MARKSNHVIPSKDHGWSVRKSGAARALRSFDTKEEAVKYGKTISRGEKTELYIHKKDGTVQNRNSYVNEPFSPIDKNGK</sequence>
<evidence type="ECO:0000313" key="2">
    <source>
        <dbReference type="EMBL" id="NHE57575.1"/>
    </source>
</evidence>
<keyword evidence="3" id="KW-1185">Reference proteome</keyword>
<accession>A0ABX0HC91</accession>
<evidence type="ECO:0000256" key="1">
    <source>
        <dbReference type="SAM" id="MobiDB-lite"/>
    </source>
</evidence>
<dbReference type="RefSeq" id="WP_166147195.1">
    <property type="nucleotide sequence ID" value="NZ_JAANYN010000004.1"/>
</dbReference>
<dbReference type="EMBL" id="JAANYN010000004">
    <property type="protein sequence ID" value="NHE57575.1"/>
    <property type="molecule type" value="Genomic_DNA"/>
</dbReference>
<name>A0ABX0HC91_9BACT</name>
<dbReference type="InterPro" id="IPR018691">
    <property type="entry name" value="DUF2188"/>
</dbReference>
<proteinExistence type="predicted"/>